<dbReference type="SMART" id="SM00409">
    <property type="entry name" value="IG"/>
    <property type="match status" value="1"/>
</dbReference>
<dbReference type="PANTHER" id="PTHR35540">
    <property type="entry name" value="IZUMO SPERM-EGG FUSION PROTEIN 1"/>
    <property type="match status" value="1"/>
</dbReference>
<feature type="chain" id="PRO_5034928655" description="Immunoglobulin domain-containing protein" evidence="5">
    <location>
        <begin position="22"/>
        <end position="474"/>
    </location>
</feature>
<keyword evidence="8" id="KW-1185">Reference proteome</keyword>
<evidence type="ECO:0000256" key="2">
    <source>
        <dbReference type="ARBA" id="ARBA00022729"/>
    </source>
</evidence>
<dbReference type="RefSeq" id="XP_044112878.1">
    <property type="nucleotide sequence ID" value="XM_044256943.1"/>
</dbReference>
<feature type="domain" description="Immunoglobulin" evidence="6">
    <location>
        <begin position="281"/>
        <end position="367"/>
    </location>
</feature>
<dbReference type="GO" id="GO:0002080">
    <property type="term" value="C:acrosomal membrane"/>
    <property type="evidence" value="ECO:0007669"/>
    <property type="project" value="TreeGrafter"/>
</dbReference>
<evidence type="ECO:0000256" key="1">
    <source>
        <dbReference type="ARBA" id="ARBA00009633"/>
    </source>
</evidence>
<dbReference type="GeneID" id="122911856"/>
<evidence type="ECO:0000259" key="6">
    <source>
        <dbReference type="SMART" id="SM00409"/>
    </source>
</evidence>
<dbReference type="Proteomes" id="UP000694425">
    <property type="component" value="Unplaced"/>
</dbReference>
<dbReference type="CTD" id="284359"/>
<dbReference type="InterPro" id="IPR032699">
    <property type="entry name" value="Izumo-Ig"/>
</dbReference>
<evidence type="ECO:0000256" key="3">
    <source>
        <dbReference type="SAM" id="MobiDB-lite"/>
    </source>
</evidence>
<feature type="region of interest" description="Disordered" evidence="3">
    <location>
        <begin position="375"/>
        <end position="407"/>
    </location>
</feature>
<dbReference type="GO" id="GO:0005102">
    <property type="term" value="F:signaling receptor binding"/>
    <property type="evidence" value="ECO:0007669"/>
    <property type="project" value="InterPro"/>
</dbReference>
<dbReference type="PANTHER" id="PTHR35540:SF1">
    <property type="entry name" value="IZUMO SPERM-EGG FUSION PROTEIN 1"/>
    <property type="match status" value="1"/>
</dbReference>
<keyword evidence="4" id="KW-0812">Transmembrane</keyword>
<reference evidence="7" key="1">
    <citation type="submission" date="2025-08" db="UniProtKB">
        <authorList>
            <consortium name="Ensembl"/>
        </authorList>
    </citation>
    <scope>IDENTIFICATION</scope>
</reference>
<accession>A0A8C7B5W7</accession>
<dbReference type="AlphaFoldDB" id="A0A8C7B5W7"/>
<dbReference type="GO" id="GO:0007342">
    <property type="term" value="P:fusion of sperm to egg plasma membrane involved in single fertilization"/>
    <property type="evidence" value="ECO:0007669"/>
    <property type="project" value="InterPro"/>
</dbReference>
<feature type="signal peptide" evidence="5">
    <location>
        <begin position="1"/>
        <end position="21"/>
    </location>
</feature>
<dbReference type="GeneTree" id="ENSGT00390000015014"/>
<dbReference type="InterPro" id="IPR036179">
    <property type="entry name" value="Ig-like_dom_sf"/>
</dbReference>
<dbReference type="GO" id="GO:0086080">
    <property type="term" value="F:protein binding involved in heterotypic cell-cell adhesion"/>
    <property type="evidence" value="ECO:0007669"/>
    <property type="project" value="TreeGrafter"/>
</dbReference>
<dbReference type="InterPro" id="IPR032700">
    <property type="entry name" value="IZUMO1"/>
</dbReference>
<dbReference type="Pfam" id="PF16706">
    <property type="entry name" value="Izumo-Ig"/>
    <property type="match status" value="1"/>
</dbReference>
<dbReference type="GO" id="GO:0005886">
    <property type="term" value="C:plasma membrane"/>
    <property type="evidence" value="ECO:0007669"/>
    <property type="project" value="TreeGrafter"/>
</dbReference>
<protein>
    <recommendedName>
        <fullName evidence="6">Immunoglobulin domain-containing protein</fullName>
    </recommendedName>
</protein>
<evidence type="ECO:0000313" key="7">
    <source>
        <dbReference type="Ensembl" id="ENSNVIP00000015672.1"/>
    </source>
</evidence>
<dbReference type="Pfam" id="PF15005">
    <property type="entry name" value="IZUMO"/>
    <property type="match status" value="2"/>
</dbReference>
<keyword evidence="2 5" id="KW-0732">Signal</keyword>
<name>A0A8C7B5W7_NEOVI</name>
<proteinExistence type="inferred from homology"/>
<feature type="transmembrane region" description="Helical" evidence="4">
    <location>
        <begin position="416"/>
        <end position="438"/>
    </location>
</feature>
<keyword evidence="4" id="KW-1133">Transmembrane helix</keyword>
<dbReference type="InterPro" id="IPR029389">
    <property type="entry name" value="IZUMO"/>
</dbReference>
<comment type="similarity">
    <text evidence="1">Belongs to the Izumo family.</text>
</comment>
<organism evidence="7 8">
    <name type="scientific">Neovison vison</name>
    <name type="common">American mink</name>
    <name type="synonym">Mustela vison</name>
    <dbReference type="NCBI Taxonomy" id="452646"/>
    <lineage>
        <taxon>Eukaryota</taxon>
        <taxon>Metazoa</taxon>
        <taxon>Chordata</taxon>
        <taxon>Craniata</taxon>
        <taxon>Vertebrata</taxon>
        <taxon>Euteleostomi</taxon>
        <taxon>Mammalia</taxon>
        <taxon>Eutheria</taxon>
        <taxon>Laurasiatheria</taxon>
        <taxon>Carnivora</taxon>
        <taxon>Caniformia</taxon>
        <taxon>Musteloidea</taxon>
        <taxon>Mustelidae</taxon>
        <taxon>Mustelinae</taxon>
        <taxon>Neogale</taxon>
    </lineage>
</organism>
<dbReference type="Ensembl" id="ENSNVIT00000018290.1">
    <property type="protein sequence ID" value="ENSNVIP00000015672.1"/>
    <property type="gene ID" value="ENSNVIG00000012312.1"/>
</dbReference>
<evidence type="ECO:0000313" key="8">
    <source>
        <dbReference type="Proteomes" id="UP000694425"/>
    </source>
</evidence>
<dbReference type="GO" id="GO:0035036">
    <property type="term" value="P:sperm-egg recognition"/>
    <property type="evidence" value="ECO:0007669"/>
    <property type="project" value="InterPro"/>
</dbReference>
<evidence type="ECO:0000256" key="4">
    <source>
        <dbReference type="SAM" id="Phobius"/>
    </source>
</evidence>
<dbReference type="InterPro" id="IPR003599">
    <property type="entry name" value="Ig_sub"/>
</dbReference>
<dbReference type="SUPFAM" id="SSF48726">
    <property type="entry name" value="Immunoglobulin"/>
    <property type="match status" value="1"/>
</dbReference>
<sequence>MGPQLPFLVAALASCLLPARACLMCATKVVEALDSLEKDYLPDHLPAESHGSFMKRVKDAVLDFKNLPIHEESYMGVLDEPTLENASWSFLKDLKRITDSNVEGELFVKEMFWMLSLQKDIFARFAAQFQKEVFCPNQCGESEFGNWSLSLMVAPVIPSRSPPPLGLDVSPFSTSERFHSPFLLRAYWRARHIVFALFTEPGSIPLPAGVPSTPAPWADLPGIGHLTPPQPLALPSPFSLLSQGEYSVDPAPSGVMLQSLVWCNSCERQVHACRKHPDCGERLVLVHEKEDMILNCELNWHRLSQGLTDYSFFRVWGQNSETLLSEGKDPILTKTAVTADDAGVYRCRLGTVQSIPATVLRFRVTVLPERIREELPSGQAGESAGPGDSISLPRPPAGQPTSTQCPKSENMLRGRLIGLLIWGFVVLIIGFATAILCFRPERVISCIKDCLGTMKESATPPQVSKEKVTSSRHK</sequence>
<dbReference type="KEGG" id="nvs:122911856"/>
<gene>
    <name evidence="7" type="primary">IZUMO1</name>
</gene>
<keyword evidence="4" id="KW-0472">Membrane</keyword>
<reference evidence="7" key="2">
    <citation type="submission" date="2025-09" db="UniProtKB">
        <authorList>
            <consortium name="Ensembl"/>
        </authorList>
    </citation>
    <scope>IDENTIFICATION</scope>
</reference>
<evidence type="ECO:0000256" key="5">
    <source>
        <dbReference type="SAM" id="SignalP"/>
    </source>
</evidence>